<evidence type="ECO:0000313" key="7">
    <source>
        <dbReference type="EMBL" id="SPP97203.1"/>
    </source>
</evidence>
<dbReference type="Pfam" id="PF00719">
    <property type="entry name" value="Pyrophosphatase"/>
    <property type="match status" value="1"/>
</dbReference>
<sequence>MADRPGSKRRRPALTPTSRRKDHCVYGFPPVSLSIGTQKLTARFKQRTSEMTNYLKLPTWADKENILTVVETPRGSCCKLEFDRELRVFTLSKALMAGLTYPYDWGFIPSTLADDGDPLDVLVMHDGATYRGTVLRCRPIGVLKVLQVTERKRKRNDRVVAVPQHSFFAADLPDVRNLPATATEAIGKVLRCYERSQKQKARISWLVRPGPSHQAHKSVSPIAQGFS</sequence>
<dbReference type="Gene3D" id="3.90.80.10">
    <property type="entry name" value="Inorganic pyrophosphatase"/>
    <property type="match status" value="1"/>
</dbReference>
<dbReference type="EMBL" id="LS398110">
    <property type="protein sequence ID" value="SPP97203.1"/>
    <property type="molecule type" value="Genomic_DNA"/>
</dbReference>
<organism evidence="7 8">
    <name type="scientific">Bradyrhizobium vignae</name>
    <dbReference type="NCBI Taxonomy" id="1549949"/>
    <lineage>
        <taxon>Bacteria</taxon>
        <taxon>Pseudomonadati</taxon>
        <taxon>Pseudomonadota</taxon>
        <taxon>Alphaproteobacteria</taxon>
        <taxon>Hyphomicrobiales</taxon>
        <taxon>Nitrobacteraceae</taxon>
        <taxon>Bradyrhizobium</taxon>
    </lineage>
</organism>
<feature type="compositionally biased region" description="Basic residues" evidence="6">
    <location>
        <begin position="7"/>
        <end position="21"/>
    </location>
</feature>
<evidence type="ECO:0000256" key="1">
    <source>
        <dbReference type="ARBA" id="ARBA00001946"/>
    </source>
</evidence>
<dbReference type="InterPro" id="IPR008162">
    <property type="entry name" value="Pyrophosphatase"/>
</dbReference>
<evidence type="ECO:0000256" key="3">
    <source>
        <dbReference type="ARBA" id="ARBA00022723"/>
    </source>
</evidence>
<dbReference type="PROSITE" id="PS00387">
    <property type="entry name" value="PPASE"/>
    <property type="match status" value="1"/>
</dbReference>
<comment type="cofactor">
    <cofactor evidence="1">
        <name>Mg(2+)</name>
        <dbReference type="ChEBI" id="CHEBI:18420"/>
    </cofactor>
</comment>
<dbReference type="Proteomes" id="UP000246085">
    <property type="component" value="Chromosome BRAD3257"/>
</dbReference>
<keyword evidence="4" id="KW-0378">Hydrolase</keyword>
<dbReference type="PANTHER" id="PTHR10286">
    <property type="entry name" value="INORGANIC PYROPHOSPHATASE"/>
    <property type="match status" value="1"/>
</dbReference>
<dbReference type="InterPro" id="IPR036649">
    <property type="entry name" value="Pyrophosphatase_sf"/>
</dbReference>
<gene>
    <name evidence="7" type="ORF">BRAD3257_6306</name>
</gene>
<proteinExistence type="predicted"/>
<evidence type="ECO:0000256" key="2">
    <source>
        <dbReference type="ARBA" id="ARBA00012146"/>
    </source>
</evidence>
<dbReference type="AlphaFoldDB" id="A0A2U3Q6Y7"/>
<dbReference type="EC" id="3.6.1.1" evidence="2"/>
<keyword evidence="3" id="KW-0479">Metal-binding</keyword>
<evidence type="ECO:0000313" key="8">
    <source>
        <dbReference type="Proteomes" id="UP000246085"/>
    </source>
</evidence>
<name>A0A2U3Q6Y7_9BRAD</name>
<dbReference type="GO" id="GO:0000287">
    <property type="term" value="F:magnesium ion binding"/>
    <property type="evidence" value="ECO:0007669"/>
    <property type="project" value="InterPro"/>
</dbReference>
<evidence type="ECO:0000256" key="5">
    <source>
        <dbReference type="ARBA" id="ARBA00022842"/>
    </source>
</evidence>
<keyword evidence="5" id="KW-0460">Magnesium</keyword>
<protein>
    <recommendedName>
        <fullName evidence="2">inorganic diphosphatase</fullName>
        <ecNumber evidence="2">3.6.1.1</ecNumber>
    </recommendedName>
</protein>
<dbReference type="SUPFAM" id="SSF50324">
    <property type="entry name" value="Inorganic pyrophosphatase"/>
    <property type="match status" value="1"/>
</dbReference>
<evidence type="ECO:0000256" key="6">
    <source>
        <dbReference type="SAM" id="MobiDB-lite"/>
    </source>
</evidence>
<dbReference type="KEGG" id="bvz:BRAD3257_6306"/>
<dbReference type="GO" id="GO:0006796">
    <property type="term" value="P:phosphate-containing compound metabolic process"/>
    <property type="evidence" value="ECO:0007669"/>
    <property type="project" value="InterPro"/>
</dbReference>
<accession>A0A2U3Q6Y7</accession>
<dbReference type="GO" id="GO:0005737">
    <property type="term" value="C:cytoplasm"/>
    <property type="evidence" value="ECO:0007669"/>
    <property type="project" value="InterPro"/>
</dbReference>
<feature type="region of interest" description="Disordered" evidence="6">
    <location>
        <begin position="1"/>
        <end position="21"/>
    </location>
</feature>
<reference evidence="7 8" key="1">
    <citation type="submission" date="2018-03" db="EMBL/GenBank/DDBJ databases">
        <authorList>
            <person name="Gully D."/>
        </authorList>
    </citation>
    <scope>NUCLEOTIDE SEQUENCE [LARGE SCALE GENOMIC DNA]</scope>
    <source>
        <strain evidence="7">ORS3257</strain>
    </source>
</reference>
<evidence type="ECO:0000256" key="4">
    <source>
        <dbReference type="ARBA" id="ARBA00022801"/>
    </source>
</evidence>
<dbReference type="GO" id="GO:0004427">
    <property type="term" value="F:inorganic diphosphate phosphatase activity"/>
    <property type="evidence" value="ECO:0007669"/>
    <property type="project" value="UniProtKB-EC"/>
</dbReference>